<dbReference type="Pfam" id="PF01118">
    <property type="entry name" value="Semialdhyde_dh"/>
    <property type="match status" value="1"/>
</dbReference>
<dbReference type="PIRSF" id="PIRSF000148">
    <property type="entry name" value="ASA_dh"/>
    <property type="match status" value="1"/>
</dbReference>
<dbReference type="PANTHER" id="PTHR46278">
    <property type="entry name" value="DEHYDROGENASE, PUTATIVE-RELATED"/>
    <property type="match status" value="1"/>
</dbReference>
<dbReference type="GO" id="GO:0071266">
    <property type="term" value="P:'de novo' L-methionine biosynthetic process"/>
    <property type="evidence" value="ECO:0007669"/>
    <property type="project" value="UniProtKB-UniRule"/>
</dbReference>
<dbReference type="GO" id="GO:0009097">
    <property type="term" value="P:isoleucine biosynthetic process"/>
    <property type="evidence" value="ECO:0007669"/>
    <property type="project" value="UniProtKB-UniRule"/>
</dbReference>
<gene>
    <name evidence="15" type="primary">asd</name>
    <name evidence="18" type="ORF">SAMN05421804_101629</name>
</gene>
<feature type="binding site" evidence="15">
    <location>
        <position position="231"/>
    </location>
    <ligand>
        <name>substrate</name>
    </ligand>
</feature>
<feature type="binding site" evidence="15">
    <location>
        <begin position="161"/>
        <end position="162"/>
    </location>
    <ligand>
        <name>NADP(+)</name>
        <dbReference type="ChEBI" id="CHEBI:58349"/>
    </ligand>
</feature>
<comment type="similarity">
    <text evidence="4 15">Belongs to the aspartate-semialdehyde dehydrogenase family.</text>
</comment>
<evidence type="ECO:0000256" key="11">
    <source>
        <dbReference type="ARBA" id="ARBA00023002"/>
    </source>
</evidence>
<feature type="active site" description="Acyl-thioester intermediate" evidence="15 16">
    <location>
        <position position="131"/>
    </location>
</feature>
<evidence type="ECO:0000313" key="19">
    <source>
        <dbReference type="Proteomes" id="UP000183255"/>
    </source>
</evidence>
<dbReference type="PANTHER" id="PTHR46278:SF2">
    <property type="entry name" value="ASPARTATE-SEMIALDEHYDE DEHYDROGENASE"/>
    <property type="match status" value="1"/>
</dbReference>
<keyword evidence="9 15" id="KW-0521">NADP</keyword>
<evidence type="ECO:0000256" key="9">
    <source>
        <dbReference type="ARBA" id="ARBA00022857"/>
    </source>
</evidence>
<dbReference type="Proteomes" id="UP000183255">
    <property type="component" value="Unassembled WGS sequence"/>
</dbReference>
<evidence type="ECO:0000256" key="7">
    <source>
        <dbReference type="ARBA" id="ARBA00022605"/>
    </source>
</evidence>
<dbReference type="InterPro" id="IPR005986">
    <property type="entry name" value="Asp_semialdehyde_DH_beta"/>
</dbReference>
<evidence type="ECO:0000256" key="12">
    <source>
        <dbReference type="ARBA" id="ARBA00023154"/>
    </source>
</evidence>
<dbReference type="Pfam" id="PF02774">
    <property type="entry name" value="Semialdhyde_dhC"/>
    <property type="match status" value="1"/>
</dbReference>
<dbReference type="InterPro" id="IPR036291">
    <property type="entry name" value="NAD(P)-bd_dom_sf"/>
</dbReference>
<protein>
    <recommendedName>
        <fullName evidence="6 15">Aspartate-semialdehyde dehydrogenase</fullName>
        <shortName evidence="15">ASA dehydrogenase</shortName>
        <shortName evidence="15">ASADH</shortName>
        <ecNumber evidence="6 15">1.2.1.11</ecNumber>
    </recommendedName>
    <alternativeName>
        <fullName evidence="15">Aspartate-beta-semialdehyde dehydrogenase</fullName>
    </alternativeName>
</protein>
<keyword evidence="13 15" id="KW-0486">Methionine biosynthesis</keyword>
<dbReference type="GO" id="GO:0050661">
    <property type="term" value="F:NADP binding"/>
    <property type="evidence" value="ECO:0007669"/>
    <property type="project" value="UniProtKB-UniRule"/>
</dbReference>
<evidence type="ECO:0000256" key="10">
    <source>
        <dbReference type="ARBA" id="ARBA00022915"/>
    </source>
</evidence>
<dbReference type="Gene3D" id="3.30.360.10">
    <property type="entry name" value="Dihydrodipicolinate Reductase, domain 2"/>
    <property type="match status" value="1"/>
</dbReference>
<comment type="pathway">
    <text evidence="2 15">Amino-acid biosynthesis; L-lysine biosynthesis via DAP pathway; (S)-tetrahydrodipicolinate from L-aspartate: step 2/4.</text>
</comment>
<evidence type="ECO:0000256" key="3">
    <source>
        <dbReference type="ARBA" id="ARBA00005097"/>
    </source>
</evidence>
<feature type="domain" description="Semialdehyde dehydrogenase NAD-binding" evidence="17">
    <location>
        <begin position="6"/>
        <end position="123"/>
    </location>
</feature>
<dbReference type="EMBL" id="FNDZ01000001">
    <property type="protein sequence ID" value="SDI07666.1"/>
    <property type="molecule type" value="Genomic_DNA"/>
</dbReference>
<dbReference type="GO" id="GO:0051287">
    <property type="term" value="F:NAD binding"/>
    <property type="evidence" value="ECO:0007669"/>
    <property type="project" value="InterPro"/>
</dbReference>
<dbReference type="NCBIfam" id="NF011456">
    <property type="entry name" value="PRK14874.1"/>
    <property type="match status" value="1"/>
</dbReference>
<evidence type="ECO:0000259" key="17">
    <source>
        <dbReference type="SMART" id="SM00859"/>
    </source>
</evidence>
<organism evidence="18 19">
    <name type="scientific">Proteiniclasticum ruminis</name>
    <dbReference type="NCBI Taxonomy" id="398199"/>
    <lineage>
        <taxon>Bacteria</taxon>
        <taxon>Bacillati</taxon>
        <taxon>Bacillota</taxon>
        <taxon>Clostridia</taxon>
        <taxon>Eubacteriales</taxon>
        <taxon>Clostridiaceae</taxon>
        <taxon>Proteiniclasticum</taxon>
    </lineage>
</organism>
<dbReference type="SUPFAM" id="SSF55347">
    <property type="entry name" value="Glyceraldehyde-3-phosphate dehydrogenase-like, C-terminal domain"/>
    <property type="match status" value="1"/>
</dbReference>
<evidence type="ECO:0000313" key="18">
    <source>
        <dbReference type="EMBL" id="SDI07666.1"/>
    </source>
</evidence>
<comment type="pathway">
    <text evidence="3 15">Amino-acid biosynthesis; L-threonine biosynthesis; L-threonine from L-aspartate: step 2/5.</text>
</comment>
<dbReference type="InterPro" id="IPR012080">
    <property type="entry name" value="Asp_semialdehyde_DH"/>
</dbReference>
<dbReference type="GO" id="GO:0009088">
    <property type="term" value="P:threonine biosynthetic process"/>
    <property type="evidence" value="ECO:0007669"/>
    <property type="project" value="UniProtKB-UniRule"/>
</dbReference>
<dbReference type="EC" id="1.2.1.11" evidence="6 15"/>
<dbReference type="SUPFAM" id="SSF51735">
    <property type="entry name" value="NAD(P)-binding Rossmann-fold domains"/>
    <property type="match status" value="1"/>
</dbReference>
<dbReference type="InterPro" id="IPR000534">
    <property type="entry name" value="Semialdehyde_DH_NAD-bd"/>
</dbReference>
<evidence type="ECO:0000256" key="16">
    <source>
        <dbReference type="PIRSR" id="PIRSR000148-1"/>
    </source>
</evidence>
<comment type="caution">
    <text evidence="15">Lacks conserved residue(s) required for the propagation of feature annotation.</text>
</comment>
<dbReference type="HAMAP" id="MF_02121">
    <property type="entry name" value="ASADH"/>
    <property type="match status" value="1"/>
</dbReference>
<dbReference type="RefSeq" id="WP_031573969.1">
    <property type="nucleotide sequence ID" value="NZ_FNDZ01000001.1"/>
</dbReference>
<keyword evidence="7 15" id="KW-0028">Amino-acid biosynthesis</keyword>
<comment type="catalytic activity">
    <reaction evidence="14 15">
        <text>L-aspartate 4-semialdehyde + phosphate + NADP(+) = 4-phospho-L-aspartate + NADPH + H(+)</text>
        <dbReference type="Rhea" id="RHEA:24284"/>
        <dbReference type="ChEBI" id="CHEBI:15378"/>
        <dbReference type="ChEBI" id="CHEBI:43474"/>
        <dbReference type="ChEBI" id="CHEBI:57535"/>
        <dbReference type="ChEBI" id="CHEBI:57783"/>
        <dbReference type="ChEBI" id="CHEBI:58349"/>
        <dbReference type="ChEBI" id="CHEBI:537519"/>
        <dbReference type="EC" id="1.2.1.11"/>
    </reaction>
</comment>
<dbReference type="SMART" id="SM00859">
    <property type="entry name" value="Semialdhyde_dh"/>
    <property type="match status" value="1"/>
</dbReference>
<accession>A0A1G8HLV5</accession>
<evidence type="ECO:0000256" key="15">
    <source>
        <dbReference type="HAMAP-Rule" id="MF_02121"/>
    </source>
</evidence>
<dbReference type="AlphaFoldDB" id="A0A1G8HLV5"/>
<keyword evidence="10 15" id="KW-0220">Diaminopimelate biosynthesis</keyword>
<sequence length="328" mass="36071">MLSKLNIAIVGATGRVGRTFLQVLPSMGLPLGEVVLFSSHASKGKKLPCGERILVVEELTEEAIDEKRFQYALFSAGGDISKAFAPLFRDRGIQVIDNSSAFRMEKDVPLVVPEVNPKEAMGQLLIANPNCSTIQSVLPLKVVKDLFGLRRVSYTTYQAVSGSGQKGVEDLKRTLKGEAPSFYPRSIAGNCIPQIDEFLADGYTKEEVKMIEETRKILELPKLPVTATCVRVPVENGHSVAVNVTCEKDLDLEVLKRAFQRADGIIFYEDGYPVAEDANGGDEVLVGRLRQDESMGKSLHFWCVADNVRKGAATNALQILKIVWEERS</sequence>
<dbReference type="UniPathway" id="UPA00050">
    <property type="reaction ID" value="UER00463"/>
</dbReference>
<evidence type="ECO:0000256" key="2">
    <source>
        <dbReference type="ARBA" id="ARBA00005076"/>
    </source>
</evidence>
<dbReference type="GO" id="GO:0019877">
    <property type="term" value="P:diaminopimelate biosynthetic process"/>
    <property type="evidence" value="ECO:0007669"/>
    <property type="project" value="UniProtKB-UniRule"/>
</dbReference>
<keyword evidence="12 15" id="KW-0457">Lysine biosynthesis</keyword>
<dbReference type="UniPathway" id="UPA00051">
    <property type="reaction ID" value="UER00464"/>
</dbReference>
<keyword evidence="11 15" id="KW-0560">Oxidoreductase</keyword>
<dbReference type="CDD" id="cd02316">
    <property type="entry name" value="VcASADH2_like_N"/>
    <property type="match status" value="1"/>
</dbReference>
<comment type="pathway">
    <text evidence="1 15">Amino-acid biosynthesis; L-methionine biosynthesis via de novo pathway; L-homoserine from L-aspartate: step 2/3.</text>
</comment>
<keyword evidence="8 15" id="KW-0791">Threonine biosynthesis</keyword>
<evidence type="ECO:0000256" key="13">
    <source>
        <dbReference type="ARBA" id="ARBA00023167"/>
    </source>
</evidence>
<feature type="binding site" evidence="15">
    <location>
        <position position="307"/>
    </location>
    <ligand>
        <name>NADP(+)</name>
        <dbReference type="ChEBI" id="CHEBI:58349"/>
    </ligand>
</feature>
<name>A0A1G8HLV5_9CLOT</name>
<evidence type="ECO:0000256" key="6">
    <source>
        <dbReference type="ARBA" id="ARBA00013120"/>
    </source>
</evidence>
<dbReference type="GO" id="GO:0046983">
    <property type="term" value="F:protein dimerization activity"/>
    <property type="evidence" value="ECO:0007669"/>
    <property type="project" value="InterPro"/>
</dbReference>
<evidence type="ECO:0000256" key="8">
    <source>
        <dbReference type="ARBA" id="ARBA00022697"/>
    </source>
</evidence>
<proteinExistence type="inferred from homology"/>
<dbReference type="UniPathway" id="UPA00034">
    <property type="reaction ID" value="UER00016"/>
</dbReference>
<comment type="subunit">
    <text evidence="5 15">Homodimer.</text>
</comment>
<dbReference type="GO" id="GO:0009089">
    <property type="term" value="P:lysine biosynthetic process via diaminopimelate"/>
    <property type="evidence" value="ECO:0007669"/>
    <property type="project" value="UniProtKB-UniRule"/>
</dbReference>
<feature type="active site" description="Proton acceptor" evidence="15 16">
    <location>
        <position position="238"/>
    </location>
</feature>
<dbReference type="Gene3D" id="3.40.50.720">
    <property type="entry name" value="NAD(P)-binding Rossmann-like Domain"/>
    <property type="match status" value="1"/>
</dbReference>
<evidence type="ECO:0000256" key="1">
    <source>
        <dbReference type="ARBA" id="ARBA00005021"/>
    </source>
</evidence>
<feature type="binding site" evidence="15">
    <location>
        <position position="158"/>
    </location>
    <ligand>
        <name>substrate</name>
    </ligand>
</feature>
<evidence type="ECO:0000256" key="14">
    <source>
        <dbReference type="ARBA" id="ARBA00047891"/>
    </source>
</evidence>
<comment type="function">
    <text evidence="15">Catalyzes the NADPH-dependent formation of L-aspartate-semialdehyde (L-ASA) by the reductive dephosphorylation of L-aspartyl-4-phosphate.</text>
</comment>
<feature type="binding site" evidence="15">
    <location>
        <position position="103"/>
    </location>
    <ligand>
        <name>phosphate</name>
        <dbReference type="ChEBI" id="CHEBI:43474"/>
    </ligand>
</feature>
<dbReference type="NCBIfam" id="TIGR01296">
    <property type="entry name" value="asd_B"/>
    <property type="match status" value="1"/>
</dbReference>
<evidence type="ECO:0000256" key="5">
    <source>
        <dbReference type="ARBA" id="ARBA00011738"/>
    </source>
</evidence>
<dbReference type="CDD" id="cd18131">
    <property type="entry name" value="ASADH_C_bac_euk_like"/>
    <property type="match status" value="1"/>
</dbReference>
<evidence type="ECO:0000256" key="4">
    <source>
        <dbReference type="ARBA" id="ARBA00010584"/>
    </source>
</evidence>
<reference evidence="18 19" key="1">
    <citation type="submission" date="2016-10" db="EMBL/GenBank/DDBJ databases">
        <authorList>
            <person name="de Groot N.N."/>
        </authorList>
    </citation>
    <scope>NUCLEOTIDE SEQUENCE [LARGE SCALE GENOMIC DNA]</scope>
    <source>
        <strain evidence="18 19">CGMCC 1.5058</strain>
    </source>
</reference>
<dbReference type="InterPro" id="IPR012280">
    <property type="entry name" value="Semialdhyde_DH_dimer_dom"/>
</dbReference>
<dbReference type="GO" id="GO:0004073">
    <property type="term" value="F:aspartate-semialdehyde dehydrogenase activity"/>
    <property type="evidence" value="ECO:0007669"/>
    <property type="project" value="UniProtKB-UniRule"/>
</dbReference>
<feature type="binding site" evidence="15">
    <location>
        <begin position="13"/>
        <end position="16"/>
    </location>
    <ligand>
        <name>NADP(+)</name>
        <dbReference type="ChEBI" id="CHEBI:58349"/>
    </ligand>
</feature>